<reference evidence="1 2" key="1">
    <citation type="submission" date="2019-09" db="EMBL/GenBank/DDBJ databases">
        <authorList>
            <person name="Brejova B."/>
        </authorList>
    </citation>
    <scope>NUCLEOTIDE SEQUENCE [LARGE SCALE GENOMIC DNA]</scope>
</reference>
<dbReference type="SUPFAM" id="SSF48452">
    <property type="entry name" value="TPR-like"/>
    <property type="match status" value="1"/>
</dbReference>
<protein>
    <submittedName>
        <fullName evidence="1">Uncharacterized protein</fullName>
    </submittedName>
</protein>
<gene>
    <name evidence="1" type="ORF">SAPINGB_P002287</name>
</gene>
<accession>A0A5E8BIR9</accession>
<proteinExistence type="predicted"/>
<sequence>MSDDEIYNSPIIYDSKTKTVSVDTEKISGWPIDDKAGFTREVYFLNHLAQAMFSQKSQDVPTQGGKSNKDAHIQIEKICVQAAKDLKVGVKDKEAIVGSLNGALALSLGQPPWDSAMTKMQQVVNILGVRCDVNLSRNFWADAAADAEILVMFNAQDWRNHYRRARCLRTIEKYAEAKQEYIVAREQVLLDKDVKKMLQKAIDEIDELI</sequence>
<dbReference type="InterPro" id="IPR011990">
    <property type="entry name" value="TPR-like_helical_dom_sf"/>
</dbReference>
<organism evidence="1 2">
    <name type="scientific">Magnusiomyces paraingens</name>
    <dbReference type="NCBI Taxonomy" id="2606893"/>
    <lineage>
        <taxon>Eukaryota</taxon>
        <taxon>Fungi</taxon>
        <taxon>Dikarya</taxon>
        <taxon>Ascomycota</taxon>
        <taxon>Saccharomycotina</taxon>
        <taxon>Dipodascomycetes</taxon>
        <taxon>Dipodascales</taxon>
        <taxon>Dipodascaceae</taxon>
        <taxon>Magnusiomyces</taxon>
    </lineage>
</organism>
<dbReference type="Proteomes" id="UP000398389">
    <property type="component" value="Unassembled WGS sequence"/>
</dbReference>
<dbReference type="AlphaFoldDB" id="A0A5E8BIR9"/>
<evidence type="ECO:0000313" key="2">
    <source>
        <dbReference type="Proteomes" id="UP000398389"/>
    </source>
</evidence>
<evidence type="ECO:0000313" key="1">
    <source>
        <dbReference type="EMBL" id="VVT49473.1"/>
    </source>
</evidence>
<dbReference type="OrthoDB" id="433738at2759"/>
<keyword evidence="2" id="KW-1185">Reference proteome</keyword>
<name>A0A5E8BIR9_9ASCO</name>
<dbReference type="RefSeq" id="XP_031852897.1">
    <property type="nucleotide sequence ID" value="XM_031997006.1"/>
</dbReference>
<dbReference type="GeneID" id="43581106"/>
<dbReference type="EMBL" id="CABVLU010000002">
    <property type="protein sequence ID" value="VVT49473.1"/>
    <property type="molecule type" value="Genomic_DNA"/>
</dbReference>